<dbReference type="Gene3D" id="3.40.10.10">
    <property type="entry name" value="DNA Methylphosphotriester Repair Domain"/>
    <property type="match status" value="1"/>
</dbReference>
<dbReference type="SMART" id="SM00849">
    <property type="entry name" value="Lactamase_B"/>
    <property type="match status" value="1"/>
</dbReference>
<organism evidence="4">
    <name type="scientific">uncultured bacterium Contig1777</name>
    <dbReference type="NCBI Taxonomy" id="1393514"/>
    <lineage>
        <taxon>Bacteria</taxon>
        <taxon>environmental samples</taxon>
    </lineage>
</organism>
<dbReference type="GO" id="GO:0008270">
    <property type="term" value="F:zinc ion binding"/>
    <property type="evidence" value="ECO:0007669"/>
    <property type="project" value="InterPro"/>
</dbReference>
<feature type="region of interest" description="Disordered" evidence="2">
    <location>
        <begin position="260"/>
        <end position="289"/>
    </location>
</feature>
<dbReference type="GO" id="GO:0003677">
    <property type="term" value="F:DNA binding"/>
    <property type="evidence" value="ECO:0007669"/>
    <property type="project" value="InterPro"/>
</dbReference>
<dbReference type="InterPro" id="IPR035681">
    <property type="entry name" value="ComA-like_MBL"/>
</dbReference>
<feature type="domain" description="Metallo-beta-lactamase" evidence="3">
    <location>
        <begin position="20"/>
        <end position="211"/>
    </location>
</feature>
<name>W0FVB9_9BACT</name>
<dbReference type="PANTHER" id="PTHR30619">
    <property type="entry name" value="DNA INTERNALIZATION/COMPETENCE PROTEIN COMEC/REC2"/>
    <property type="match status" value="1"/>
</dbReference>
<evidence type="ECO:0000313" key="4">
    <source>
        <dbReference type="EMBL" id="AHF27185.1"/>
    </source>
</evidence>
<proteinExistence type="predicted"/>
<dbReference type="AlphaFoldDB" id="W0FVB9"/>
<keyword evidence="1" id="KW-0010">Activator</keyword>
<dbReference type="InterPro" id="IPR001279">
    <property type="entry name" value="Metallo-B-lactamas"/>
</dbReference>
<dbReference type="Pfam" id="PF00753">
    <property type="entry name" value="Lactamase_B"/>
    <property type="match status" value="1"/>
</dbReference>
<dbReference type="Pfam" id="PF02805">
    <property type="entry name" value="Ada_Zn_binding"/>
    <property type="match status" value="1"/>
</dbReference>
<evidence type="ECO:0000256" key="2">
    <source>
        <dbReference type="SAM" id="MobiDB-lite"/>
    </source>
</evidence>
<dbReference type="EMBL" id="KC247078">
    <property type="protein sequence ID" value="AHF27185.1"/>
    <property type="molecule type" value="Genomic_DNA"/>
</dbReference>
<dbReference type="InterPro" id="IPR004026">
    <property type="entry name" value="Ada_DNA_repair_Zn-bd"/>
</dbReference>
<sequence length="352" mass="38457">MLVPMVAIADMEIRFINVGQGDAAIVTCDGETMIIDGGPGSEASMVFTIVKNTVDRVKYLVSTHPHEDHVGGLASVLNAVPVDAIMSPVLEWNTQVFKNMVKYAEQQGTPIFVPDEGNEYTLGNAVITILHCWPEAITTNDMSIVLRIDYGQTSVLFTGDAEITSEYMMLDSGLPLKADVLKVGHHGSNSSSSLEFLNAVSPKYAVISCGYGNSFGHPNRGPLFSLKLLGVTLFRTDMQGTITMHSDGKTISFSTERTTKRDLFSAPNAEDEPEEETNPGTRSTPGDTEFTDATFELEAEEVTYVLNKKTKKFHYPTCSSVKDIKPENRQDFYGTRDDAIALGYKPCGNCNP</sequence>
<dbReference type="CDD" id="cd07731">
    <property type="entry name" value="ComA-like_MBL-fold"/>
    <property type="match status" value="1"/>
</dbReference>
<dbReference type="GO" id="GO:0006355">
    <property type="term" value="P:regulation of DNA-templated transcription"/>
    <property type="evidence" value="ECO:0007669"/>
    <property type="project" value="InterPro"/>
</dbReference>
<dbReference type="InterPro" id="IPR052159">
    <property type="entry name" value="Competence_DNA_uptake"/>
</dbReference>
<evidence type="ECO:0000256" key="1">
    <source>
        <dbReference type="ARBA" id="ARBA00023159"/>
    </source>
</evidence>
<dbReference type="SUPFAM" id="SSF57884">
    <property type="entry name" value="Ada DNA repair protein, N-terminal domain (N-Ada 10)"/>
    <property type="match status" value="1"/>
</dbReference>
<dbReference type="SUPFAM" id="SSF56281">
    <property type="entry name" value="Metallo-hydrolase/oxidoreductase"/>
    <property type="match status" value="1"/>
</dbReference>
<dbReference type="PANTHER" id="PTHR30619:SF7">
    <property type="entry name" value="BETA-LACTAMASE DOMAIN PROTEIN"/>
    <property type="match status" value="1"/>
</dbReference>
<dbReference type="Gene3D" id="3.60.15.10">
    <property type="entry name" value="Ribonuclease Z/Hydroxyacylglutathione hydrolase-like"/>
    <property type="match status" value="1"/>
</dbReference>
<protein>
    <submittedName>
        <fullName evidence="4">Metallo-beta-lactamase domain protein</fullName>
    </submittedName>
</protein>
<dbReference type="GO" id="GO:0008168">
    <property type="term" value="F:methyltransferase activity"/>
    <property type="evidence" value="ECO:0007669"/>
    <property type="project" value="InterPro"/>
</dbReference>
<dbReference type="InterPro" id="IPR036866">
    <property type="entry name" value="RibonucZ/Hydroxyglut_hydro"/>
</dbReference>
<dbReference type="GO" id="GO:0006281">
    <property type="term" value="P:DNA repair"/>
    <property type="evidence" value="ECO:0007669"/>
    <property type="project" value="InterPro"/>
</dbReference>
<accession>W0FVB9</accession>
<dbReference type="InterPro" id="IPR035451">
    <property type="entry name" value="Ada-like_dom_sf"/>
</dbReference>
<evidence type="ECO:0000259" key="3">
    <source>
        <dbReference type="SMART" id="SM00849"/>
    </source>
</evidence>
<reference evidence="4" key="1">
    <citation type="journal article" date="2013" name="PLoS ONE">
        <title>Metagenomic insights into the carbohydrate-active enzymes carried by the microorganisms adhering to solid digesta in the rumen of cows.</title>
        <authorList>
            <person name="Wang L."/>
            <person name="Hatem A."/>
            <person name="Catalyurek U.V."/>
            <person name="Morrison M."/>
            <person name="Yu Z."/>
        </authorList>
    </citation>
    <scope>NUCLEOTIDE SEQUENCE</scope>
</reference>